<dbReference type="NCBIfam" id="NF040586">
    <property type="entry name" value="FxSxx_TPR"/>
    <property type="match status" value="1"/>
</dbReference>
<dbReference type="SUPFAM" id="SSF48452">
    <property type="entry name" value="TPR-like"/>
    <property type="match status" value="2"/>
</dbReference>
<accession>A0ABM6V3C2</accession>
<dbReference type="InterPro" id="IPR002182">
    <property type="entry name" value="NB-ARC"/>
</dbReference>
<dbReference type="SUPFAM" id="SSF52540">
    <property type="entry name" value="P-loop containing nucleoside triphosphate hydrolases"/>
    <property type="match status" value="1"/>
</dbReference>
<feature type="compositionally biased region" description="Basic and acidic residues" evidence="1">
    <location>
        <begin position="706"/>
        <end position="735"/>
    </location>
</feature>
<dbReference type="InterPro" id="IPR011990">
    <property type="entry name" value="TPR-like_helical_dom_sf"/>
</dbReference>
<dbReference type="Gene3D" id="3.40.50.300">
    <property type="entry name" value="P-loop containing nucleotide triphosphate hydrolases"/>
    <property type="match status" value="1"/>
</dbReference>
<dbReference type="EMBL" id="CP029254">
    <property type="protein sequence ID" value="AWK08563.1"/>
    <property type="molecule type" value="Genomic_DNA"/>
</dbReference>
<evidence type="ECO:0000313" key="4">
    <source>
        <dbReference type="Proteomes" id="UP000245051"/>
    </source>
</evidence>
<feature type="region of interest" description="Disordered" evidence="1">
    <location>
        <begin position="706"/>
        <end position="744"/>
    </location>
</feature>
<sequence length="744" mass="80545">MATPEPDKTIRRCRMVRGRPVPRCDPGRTGAGMAEDAAGGTEREVTGNDLSGTVHGPVVQARTVVGGVHTHIHESGLPPASDVHAFTPVANPPRPPSGRLWGRDDDLDEVVRQLEAPSDDGFGVALVGMPGVGKTELALHAARKLRARYRLTWWVSAQDGGAVTRGLAALAHHLLPGHRQWRTPADAAAWAMDWLHHHDGWLLVLDSVETPSDVAAVLARIDRGPVVVTTRWHVDWTECGLAATTVEPLPAPVGAAWLSGRTGLDADDGAHRLAADLGGLPLALQQASAYLRAQGLSYEGYQRLLDAEPGELLDSPAWTDVYRRNTARSLRLSVDAVAALRPSAVHLLRTACCYAPETIPLGLLAPESQTSLRQRSDIELLRSYSLITADGGSVSIHQLLRRLLRSGMTVDGGEAATACELLRSALPEDPFSTVADWPHWLRLISHTEALDAFVDSIGGVPGQAVADLAGALHGVGTFMLAQGWTGQARGSLARAAERRTTALGEGHADTLASRHRLGEALRALGSHEEALDVHSATLDARLRLHGAEHRLTLQTREALAITCKALGRTDEAIVQHEAILRDRATALGDDHTDVLWSMHNLALTYKQAGRLDEALHLHRQVLERRTAVLGPDHPDTLRCLHNIANTHHDARRYEEAVAAQEQSVADRVRVLGPEHRDTLRSQSNLADSYLAAGRVPEAVALHERTLAQRERALGPEEPDTRWSRERLEAAREQQHRAPGPDGSP</sequence>
<name>A0ABM6V3C2_9ACTN</name>
<reference evidence="3 4" key="1">
    <citation type="submission" date="2018-05" db="EMBL/GenBank/DDBJ databases">
        <title>Complete genome sequence of the Type Strain of Streptomyces spongiicola HNM0071, the producer of staurosporine.</title>
        <authorList>
            <person name="Zhou S."/>
            <person name="Huang X."/>
        </authorList>
    </citation>
    <scope>NUCLEOTIDE SEQUENCE [LARGE SCALE GENOMIC DNA]</scope>
    <source>
        <strain evidence="3 4">HNM0071</strain>
    </source>
</reference>
<dbReference type="Gene3D" id="1.25.40.10">
    <property type="entry name" value="Tetratricopeptide repeat domain"/>
    <property type="match status" value="2"/>
</dbReference>
<dbReference type="PANTHER" id="PTHR46082:SF6">
    <property type="entry name" value="AAA+ ATPASE DOMAIN-CONTAINING PROTEIN-RELATED"/>
    <property type="match status" value="1"/>
</dbReference>
<gene>
    <name evidence="3" type="ORF">DDQ41_06075</name>
</gene>
<protein>
    <recommendedName>
        <fullName evidence="2">NB-ARC domain-containing protein</fullName>
    </recommendedName>
</protein>
<organism evidence="3 4">
    <name type="scientific">Streptomyces spongiicola</name>
    <dbReference type="NCBI Taxonomy" id="1690221"/>
    <lineage>
        <taxon>Bacteria</taxon>
        <taxon>Bacillati</taxon>
        <taxon>Actinomycetota</taxon>
        <taxon>Actinomycetes</taxon>
        <taxon>Kitasatosporales</taxon>
        <taxon>Streptomycetaceae</taxon>
        <taxon>Streptomyces</taxon>
    </lineage>
</organism>
<dbReference type="PANTHER" id="PTHR46082">
    <property type="entry name" value="ATP/GTP-BINDING PROTEIN-RELATED"/>
    <property type="match status" value="1"/>
</dbReference>
<dbReference type="InterPro" id="IPR027417">
    <property type="entry name" value="P-loop_NTPase"/>
</dbReference>
<proteinExistence type="predicted"/>
<dbReference type="Proteomes" id="UP000245051">
    <property type="component" value="Chromosome"/>
</dbReference>
<evidence type="ECO:0000313" key="3">
    <source>
        <dbReference type="EMBL" id="AWK08563.1"/>
    </source>
</evidence>
<dbReference type="Pfam" id="PF13424">
    <property type="entry name" value="TPR_12"/>
    <property type="match status" value="3"/>
</dbReference>
<evidence type="ECO:0000256" key="1">
    <source>
        <dbReference type="SAM" id="MobiDB-lite"/>
    </source>
</evidence>
<dbReference type="Pfam" id="PF00931">
    <property type="entry name" value="NB-ARC"/>
    <property type="match status" value="1"/>
</dbReference>
<evidence type="ECO:0000259" key="2">
    <source>
        <dbReference type="Pfam" id="PF00931"/>
    </source>
</evidence>
<feature type="domain" description="NB-ARC" evidence="2">
    <location>
        <begin position="104"/>
        <end position="231"/>
    </location>
</feature>
<dbReference type="PRINTS" id="PR00364">
    <property type="entry name" value="DISEASERSIST"/>
</dbReference>
<keyword evidence="4" id="KW-1185">Reference proteome</keyword>
<dbReference type="InterPro" id="IPR053137">
    <property type="entry name" value="NLR-like"/>
</dbReference>